<keyword evidence="3" id="KW-1185">Reference proteome</keyword>
<gene>
    <name evidence="2" type="ORF">JYK14_24180</name>
</gene>
<dbReference type="RefSeq" id="WP_252955857.1">
    <property type="nucleotide sequence ID" value="NZ_JAFIRR010000180.1"/>
</dbReference>
<reference evidence="2 3" key="1">
    <citation type="submission" date="2021-12" db="EMBL/GenBank/DDBJ databases">
        <title>Siccirubricoccus leaddurans sp. nov., a high concentration Zn2+ tolerance bacterium.</title>
        <authorList>
            <person name="Cao Y."/>
        </authorList>
    </citation>
    <scope>NUCLEOTIDE SEQUENCE [LARGE SCALE GENOMIC DNA]</scope>
    <source>
        <strain evidence="2 3">KC 17139</strain>
    </source>
</reference>
<name>A0ABT1DBD1_9PROT</name>
<dbReference type="Pfam" id="PF07811">
    <property type="entry name" value="TadE"/>
    <property type="match status" value="1"/>
</dbReference>
<proteinExistence type="predicted"/>
<evidence type="ECO:0000313" key="2">
    <source>
        <dbReference type="EMBL" id="MCO6419236.1"/>
    </source>
</evidence>
<organism evidence="2 3">
    <name type="scientific">Siccirubricoccus soli</name>
    <dbReference type="NCBI Taxonomy" id="2899147"/>
    <lineage>
        <taxon>Bacteria</taxon>
        <taxon>Pseudomonadati</taxon>
        <taxon>Pseudomonadota</taxon>
        <taxon>Alphaproteobacteria</taxon>
        <taxon>Acetobacterales</taxon>
        <taxon>Roseomonadaceae</taxon>
        <taxon>Siccirubricoccus</taxon>
    </lineage>
</organism>
<accession>A0ABT1DBD1</accession>
<evidence type="ECO:0000313" key="3">
    <source>
        <dbReference type="Proteomes" id="UP001523392"/>
    </source>
</evidence>
<evidence type="ECO:0000259" key="1">
    <source>
        <dbReference type="Pfam" id="PF07811"/>
    </source>
</evidence>
<protein>
    <submittedName>
        <fullName evidence="2">Pilus assembly protein</fullName>
    </submittedName>
</protein>
<dbReference type="InterPro" id="IPR012495">
    <property type="entry name" value="TadE-like_dom"/>
</dbReference>
<dbReference type="Proteomes" id="UP001523392">
    <property type="component" value="Unassembled WGS sequence"/>
</dbReference>
<feature type="domain" description="TadE-like" evidence="1">
    <location>
        <begin position="2"/>
        <end position="39"/>
    </location>
</feature>
<sequence length="125" mass="12953">MEFAVMAVVLLSLLLGAIEIGRHMFTLEALRTATAEAVRVVTLRGSANMIARVAPCTGLSGDLAGVGLRAPFLNPGTLSMTMSGCATNAGITTVTVTVSHPFEFTVPLFGTPSLTLVETAQAVFN</sequence>
<dbReference type="EMBL" id="JAFIRR010000180">
    <property type="protein sequence ID" value="MCO6419236.1"/>
    <property type="molecule type" value="Genomic_DNA"/>
</dbReference>
<comment type="caution">
    <text evidence="2">The sequence shown here is derived from an EMBL/GenBank/DDBJ whole genome shotgun (WGS) entry which is preliminary data.</text>
</comment>